<reference evidence="2" key="1">
    <citation type="submission" date="2024-07" db="EMBL/GenBank/DDBJ databases">
        <title>Two chromosome-level genome assemblies of Korean endemic species Abeliophyllum distichum and Forsythia ovata (Oleaceae).</title>
        <authorList>
            <person name="Jang H."/>
        </authorList>
    </citation>
    <scope>NUCLEOTIDE SEQUENCE [LARGE SCALE GENOMIC DNA]</scope>
</reference>
<evidence type="ECO:0000313" key="1">
    <source>
        <dbReference type="EMBL" id="KAL2489300.1"/>
    </source>
</evidence>
<evidence type="ECO:0000313" key="2">
    <source>
        <dbReference type="Proteomes" id="UP001604277"/>
    </source>
</evidence>
<dbReference type="Proteomes" id="UP001604277">
    <property type="component" value="Unassembled WGS sequence"/>
</dbReference>
<evidence type="ECO:0008006" key="3">
    <source>
        <dbReference type="Google" id="ProtNLM"/>
    </source>
</evidence>
<protein>
    <recommendedName>
        <fullName evidence="3">Reverse transcriptase</fullName>
    </recommendedName>
</protein>
<gene>
    <name evidence="1" type="ORF">Fot_42592</name>
</gene>
<keyword evidence="2" id="KW-1185">Reference proteome</keyword>
<dbReference type="AlphaFoldDB" id="A0ABD1RLL7"/>
<dbReference type="EMBL" id="JBFOLJ010000012">
    <property type="protein sequence ID" value="KAL2489300.1"/>
    <property type="molecule type" value="Genomic_DNA"/>
</dbReference>
<organism evidence="1 2">
    <name type="scientific">Forsythia ovata</name>
    <dbReference type="NCBI Taxonomy" id="205694"/>
    <lineage>
        <taxon>Eukaryota</taxon>
        <taxon>Viridiplantae</taxon>
        <taxon>Streptophyta</taxon>
        <taxon>Embryophyta</taxon>
        <taxon>Tracheophyta</taxon>
        <taxon>Spermatophyta</taxon>
        <taxon>Magnoliopsida</taxon>
        <taxon>eudicotyledons</taxon>
        <taxon>Gunneridae</taxon>
        <taxon>Pentapetalae</taxon>
        <taxon>asterids</taxon>
        <taxon>lamiids</taxon>
        <taxon>Lamiales</taxon>
        <taxon>Oleaceae</taxon>
        <taxon>Forsythieae</taxon>
        <taxon>Forsythia</taxon>
    </lineage>
</organism>
<sequence>MVACPVEAICQLLDLTPTSAWQLANLTNAILARNQSLKSSCILTRTINQLFDSSSIMKPMRAIACTTPETPHGVHKVSLYHSLYGVHPPTAWKVLKNVVSYRCMAIHYRCLSLKAQSSTVWKILTKGWYPTTIRQHCLRFTY</sequence>
<proteinExistence type="predicted"/>
<accession>A0ABD1RLL7</accession>
<comment type="caution">
    <text evidence="1">The sequence shown here is derived from an EMBL/GenBank/DDBJ whole genome shotgun (WGS) entry which is preliminary data.</text>
</comment>
<name>A0ABD1RLL7_9LAMI</name>